<proteinExistence type="predicted"/>
<evidence type="ECO:0000313" key="1">
    <source>
        <dbReference type="EMBL" id="KFB72070.1"/>
    </source>
</evidence>
<comment type="caution">
    <text evidence="1">The sequence shown here is derived from an EMBL/GenBank/DDBJ whole genome shotgun (WGS) entry which is preliminary data.</text>
</comment>
<reference evidence="1 2" key="1">
    <citation type="submission" date="2014-02" db="EMBL/GenBank/DDBJ databases">
        <title>Expanding our view of genomic diversity in Candidatus Accumulibacter clades.</title>
        <authorList>
            <person name="Skennerton C.T."/>
            <person name="Barr J.J."/>
            <person name="Slater F.R."/>
            <person name="Bond P.L."/>
            <person name="Tyson G.W."/>
        </authorList>
    </citation>
    <scope>NUCLEOTIDE SEQUENCE [LARGE SCALE GENOMIC DNA]</scope>
    <source>
        <strain evidence="2">BA-91</strain>
    </source>
</reference>
<gene>
    <name evidence="1" type="ORF">AW09_002749</name>
</gene>
<organism evidence="1 2">
    <name type="scientific">Candidatus Accumulibacter phosphatis</name>
    <dbReference type="NCBI Taxonomy" id="327160"/>
    <lineage>
        <taxon>Bacteria</taxon>
        <taxon>Pseudomonadati</taxon>
        <taxon>Pseudomonadota</taxon>
        <taxon>Betaproteobacteria</taxon>
        <taxon>Candidatus Accumulibacter</taxon>
    </lineage>
</organism>
<protein>
    <submittedName>
        <fullName evidence="1">Uncharacterized protein</fullName>
    </submittedName>
</protein>
<evidence type="ECO:0000313" key="2">
    <source>
        <dbReference type="Proteomes" id="UP000020077"/>
    </source>
</evidence>
<accession>A0A080LWD5</accession>
<dbReference type="EMBL" id="JDVG02000444">
    <property type="protein sequence ID" value="KFB72070.1"/>
    <property type="molecule type" value="Genomic_DNA"/>
</dbReference>
<name>A0A080LWD5_9PROT</name>
<sequence length="148" mass="15784">MAVERFAEQLAQLPMHEAEREVGGDIGELGHAFDDFAQGCHTADVADDQRRHHALAQLAQGAFEALVAVRCGGGKKVGHLPGGEWRGGVFLEPVGDLRADGEQIAQVAAVRLRRLPGWCQYAGAGGMIADGVHSSLAGGCRPVRHYRH</sequence>
<dbReference type="AlphaFoldDB" id="A0A080LWD5"/>
<dbReference type="Proteomes" id="UP000020077">
    <property type="component" value="Unassembled WGS sequence"/>
</dbReference>